<evidence type="ECO:0000313" key="1">
    <source>
        <dbReference type="EMBL" id="KRX40191.1"/>
    </source>
</evidence>
<reference evidence="1 2" key="1">
    <citation type="submission" date="2015-01" db="EMBL/GenBank/DDBJ databases">
        <title>Evolution of Trichinella species and genotypes.</title>
        <authorList>
            <person name="Korhonen P.K."/>
            <person name="Edoardo P."/>
            <person name="Giuseppe L.R."/>
            <person name="Gasser R.B."/>
        </authorList>
    </citation>
    <scope>NUCLEOTIDE SEQUENCE [LARGE SCALE GENOMIC DNA]</scope>
    <source>
        <strain evidence="1">ISS417</strain>
    </source>
</reference>
<comment type="caution">
    <text evidence="1">The sequence shown here is derived from an EMBL/GenBank/DDBJ whole genome shotgun (WGS) entry which is preliminary data.</text>
</comment>
<protein>
    <submittedName>
        <fullName evidence="1">Uncharacterized protein</fullName>
    </submittedName>
</protein>
<dbReference type="EMBL" id="JYDJ01000208">
    <property type="protein sequence ID" value="KRX40191.1"/>
    <property type="molecule type" value="Genomic_DNA"/>
</dbReference>
<dbReference type="Proteomes" id="UP000055048">
    <property type="component" value="Unassembled WGS sequence"/>
</dbReference>
<accession>A0A0V0TMB5</accession>
<organism evidence="1 2">
    <name type="scientific">Trichinella murrelli</name>
    <dbReference type="NCBI Taxonomy" id="144512"/>
    <lineage>
        <taxon>Eukaryota</taxon>
        <taxon>Metazoa</taxon>
        <taxon>Ecdysozoa</taxon>
        <taxon>Nematoda</taxon>
        <taxon>Enoplea</taxon>
        <taxon>Dorylaimia</taxon>
        <taxon>Trichinellida</taxon>
        <taxon>Trichinellidae</taxon>
        <taxon>Trichinella</taxon>
    </lineage>
</organism>
<name>A0A0V0TMB5_9BILA</name>
<evidence type="ECO:0000313" key="2">
    <source>
        <dbReference type="Proteomes" id="UP000055048"/>
    </source>
</evidence>
<sequence length="167" mass="18190">MKPVARQAVPEQFGVDVGRSTLERVFEPFEQQHAGAFADHEPVAPAVERSTRLGRPAVEAPAQGSHPTESDQAQLADRRLGTADQHQLGLATLNQRHTVDDRVQAGRAGGARTVVRTPQTVADGQLAGGHVRQHARNEIRRQPVVTLLINQAAWKQAISINGNREKK</sequence>
<proteinExistence type="predicted"/>
<keyword evidence="2" id="KW-1185">Reference proteome</keyword>
<dbReference type="AlphaFoldDB" id="A0A0V0TMB5"/>
<gene>
    <name evidence="1" type="ORF">T05_5220</name>
</gene>